<dbReference type="GeneID" id="61275259"/>
<dbReference type="RefSeq" id="WP_013612227.1">
    <property type="nucleotide sequence ID" value="NC_015160.1"/>
</dbReference>
<dbReference type="AlphaFoldDB" id="F9Z8N7"/>
<accession>F9Z8N7</accession>
<dbReference type="HOGENOM" id="CLU_692306_0_0_10"/>
<keyword evidence="2" id="KW-1185">Reference proteome</keyword>
<dbReference type="PaxDb" id="709991-Odosp_2026"/>
<dbReference type="BioCyc" id="OSPL709991:G1GRN-2066-MONOMER"/>
<dbReference type="OrthoDB" id="1038370at2"/>
<dbReference type="Proteomes" id="UP000006657">
    <property type="component" value="Chromosome"/>
</dbReference>
<dbReference type="eggNOG" id="ENOG50340PW">
    <property type="taxonomic scope" value="Bacteria"/>
</dbReference>
<name>F9Z8N7_ODOSD</name>
<dbReference type="EMBL" id="CP002544">
    <property type="protein sequence ID" value="ADY33032.1"/>
    <property type="molecule type" value="Genomic_DNA"/>
</dbReference>
<proteinExistence type="predicted"/>
<protein>
    <submittedName>
        <fullName evidence="1">Uncharacterized protein</fullName>
    </submittedName>
</protein>
<dbReference type="KEGG" id="osp:Odosp_2026"/>
<sequence length="398" mass="45387">MEILNDCKLKADSEKNLYTDVKLNTMKNLTKTTILTESNSKQMLKKASSDIKLLDMNEEIKNIRILKAAWQDNGEAKDGNKHLKQYQKSQKVLKKLLRTHPLTLKLQFASEYSEHTDLPIAISTVNFEIVPQMVKQVQELYQHEMYEKDSVKYFVSGDIFHQADIPLQYLNGTLVPKGTPVYVPVCSAQNQALIIGLYKMSEQAVLQGEDPYVLTNVQIKDFNSVQDFARYMAVNYSQDRGFRSKEKIIVASYATYHEFMQKVYQVSKNLKIPVNTVIKYYTQGKLLTPDDWVKAWQGKVVDNVKYDLSVGDTIIETLQNLDLGECLKRPYLIDAIAQLMKTKSGKNGDKYGIGKVINAIHNLTSRDVENILGDPRNVCNIFSILKDRVDSMLPLLVA</sequence>
<reference evidence="1 2" key="1">
    <citation type="journal article" date="2011" name="Stand. Genomic Sci.">
        <title>Complete genome sequence of Odoribacter splanchnicus type strain (1651/6).</title>
        <authorList>
            <consortium name="US DOE Joint Genome Institute (JGI-PGF)"/>
            <person name="Goker M."/>
            <person name="Gronow S."/>
            <person name="Zeytun A."/>
            <person name="Nolan M."/>
            <person name="Lucas S."/>
            <person name="Lapidus A."/>
            <person name="Hammon N."/>
            <person name="Deshpande S."/>
            <person name="Cheng J.F."/>
            <person name="Pitluck S."/>
            <person name="Liolios K."/>
            <person name="Pagani I."/>
            <person name="Ivanova N."/>
            <person name="Mavromatis K."/>
            <person name="Ovchinikova G."/>
            <person name="Pati A."/>
            <person name="Tapia R."/>
            <person name="Han C."/>
            <person name="Goodwin L."/>
            <person name="Chen A."/>
            <person name="Palaniappan K."/>
            <person name="Land M."/>
            <person name="Hauser L."/>
            <person name="Jeffries C.D."/>
            <person name="Brambilla E.M."/>
            <person name="Rohde M."/>
            <person name="Detter J.C."/>
            <person name="Woyke T."/>
            <person name="Bristow J."/>
            <person name="Markowitz V."/>
            <person name="Hugenholtz P."/>
            <person name="Eisen J.A."/>
            <person name="Kyrpides N.C."/>
            <person name="Klenk H.P."/>
        </authorList>
    </citation>
    <scope>NUCLEOTIDE SEQUENCE [LARGE SCALE GENOMIC DNA]</scope>
    <source>
        <strain evidence="2">ATCC 29572 / DSM 20712 / JCM 15291 / NCTC 10825 / 1651/6</strain>
    </source>
</reference>
<evidence type="ECO:0000313" key="1">
    <source>
        <dbReference type="EMBL" id="ADY33032.1"/>
    </source>
</evidence>
<organism evidence="1 2">
    <name type="scientific">Odoribacter splanchnicus (strain ATCC 29572 / DSM 20712 / CIP 104287 / JCM 15291 / NCTC 10825 / 1651/6)</name>
    <name type="common">Bacteroides splanchnicus</name>
    <dbReference type="NCBI Taxonomy" id="709991"/>
    <lineage>
        <taxon>Bacteria</taxon>
        <taxon>Pseudomonadati</taxon>
        <taxon>Bacteroidota</taxon>
        <taxon>Bacteroidia</taxon>
        <taxon>Bacteroidales</taxon>
        <taxon>Odoribacteraceae</taxon>
        <taxon>Odoribacter</taxon>
    </lineage>
</organism>
<gene>
    <name evidence="1" type="ordered locus">Odosp_2026</name>
</gene>
<evidence type="ECO:0000313" key="2">
    <source>
        <dbReference type="Proteomes" id="UP000006657"/>
    </source>
</evidence>